<reference evidence="2 3" key="1">
    <citation type="submission" date="2019-03" db="EMBL/GenBank/DDBJ databases">
        <title>Genomic Encyclopedia of Type Strains, Phase III (KMG-III): the genomes of soil and plant-associated and newly described type strains.</title>
        <authorList>
            <person name="Whitman W."/>
        </authorList>
    </citation>
    <scope>NUCLEOTIDE SEQUENCE [LARGE SCALE GENOMIC DNA]</scope>
    <source>
        <strain evidence="2 3">DSM 27373</strain>
    </source>
</reference>
<feature type="compositionally biased region" description="Basic and acidic residues" evidence="1">
    <location>
        <begin position="492"/>
        <end position="501"/>
    </location>
</feature>
<dbReference type="RefSeq" id="WP_133725552.1">
    <property type="nucleotide sequence ID" value="NZ_SOAN01000001.1"/>
</dbReference>
<dbReference type="Gene3D" id="3.40.50.1820">
    <property type="entry name" value="alpha/beta hydrolase"/>
    <property type="match status" value="1"/>
</dbReference>
<dbReference type="AlphaFoldDB" id="A0A4R7G7K1"/>
<proteinExistence type="predicted"/>
<protein>
    <recommendedName>
        <fullName evidence="4">Lipase (Class 3)</fullName>
    </recommendedName>
</protein>
<organism evidence="2 3">
    <name type="scientific">Nesterenkonia aurantiaca</name>
    <dbReference type="NCBI Taxonomy" id="1436010"/>
    <lineage>
        <taxon>Bacteria</taxon>
        <taxon>Bacillati</taxon>
        <taxon>Actinomycetota</taxon>
        <taxon>Actinomycetes</taxon>
        <taxon>Micrococcales</taxon>
        <taxon>Micrococcaceae</taxon>
        <taxon>Nesterenkonia</taxon>
    </lineage>
</organism>
<name>A0A4R7G7K1_9MICC</name>
<comment type="caution">
    <text evidence="2">The sequence shown here is derived from an EMBL/GenBank/DDBJ whole genome shotgun (WGS) entry which is preliminary data.</text>
</comment>
<dbReference type="InterPro" id="IPR029058">
    <property type="entry name" value="AB_hydrolase_fold"/>
</dbReference>
<keyword evidence="3" id="KW-1185">Reference proteome</keyword>
<evidence type="ECO:0000256" key="1">
    <source>
        <dbReference type="SAM" id="MobiDB-lite"/>
    </source>
</evidence>
<gene>
    <name evidence="2" type="ORF">EV640_101262</name>
</gene>
<accession>A0A4R7G7K1</accession>
<evidence type="ECO:0000313" key="2">
    <source>
        <dbReference type="EMBL" id="TDS87478.1"/>
    </source>
</evidence>
<evidence type="ECO:0008006" key="4">
    <source>
        <dbReference type="Google" id="ProtNLM"/>
    </source>
</evidence>
<sequence>MFVITEDHYGEPAPRRYTVQAHGGPTELNLVLESLQVAAASLSRAEALTEEQGRALSGITAELFGSVAGLALHFRIPLLGAQLGISLAETSVAAWAMGETARAVRIAHGRYRETEALLRQSMGAARHLGQYPQIQPHLLDPQGDKALADAWGRTALVNLGQGFALLLKLLARKQPVLRSSQEALGLVHQSLLEKARRISRGSRQRLSRETRALAATEVDTLGEHLQAQAEVAELGDFSISSRPQPGAPARHLIHLPGLELPEGLQDIDREDLAQGELDLSAGRGLNSLLDAGTNGSAHLQEVIDQALQDSGAQPGDELVITGYSLGGLHARNIAAGGRLASKYRISQVATVAAPAREGPTLPGIRTTSFQDANDPVPKLLGASSELSADRVQITYEHQDPQAEPRGVFGASHDYAHNIEAIRILEAQESQHLDAGQRVHLAELNDSLRGDHGATVYSTEWDSKGVDELEEVIAELAGGLDQLPAGGGSGFERAQDETVEQR</sequence>
<dbReference type="EMBL" id="SOAN01000001">
    <property type="protein sequence ID" value="TDS87478.1"/>
    <property type="molecule type" value="Genomic_DNA"/>
</dbReference>
<feature type="region of interest" description="Disordered" evidence="1">
    <location>
        <begin position="479"/>
        <end position="501"/>
    </location>
</feature>
<dbReference type="Proteomes" id="UP000294506">
    <property type="component" value="Unassembled WGS sequence"/>
</dbReference>
<dbReference type="SUPFAM" id="SSF53474">
    <property type="entry name" value="alpha/beta-Hydrolases"/>
    <property type="match status" value="1"/>
</dbReference>
<evidence type="ECO:0000313" key="3">
    <source>
        <dbReference type="Proteomes" id="UP000294506"/>
    </source>
</evidence>